<reference evidence="2" key="1">
    <citation type="submission" date="2023-08" db="EMBL/GenBank/DDBJ databases">
        <title>A de novo genome assembly of Solanum verrucosum Schlechtendal, a Mexican diploid species geographically isolated from the other diploid A-genome species in potato relatives.</title>
        <authorList>
            <person name="Hosaka K."/>
        </authorList>
    </citation>
    <scope>NUCLEOTIDE SEQUENCE</scope>
    <source>
        <tissue evidence="2">Young leaves</tissue>
    </source>
</reference>
<keyword evidence="1" id="KW-0472">Membrane</keyword>
<feature type="transmembrane region" description="Helical" evidence="1">
    <location>
        <begin position="12"/>
        <end position="32"/>
    </location>
</feature>
<keyword evidence="1" id="KW-0812">Transmembrane</keyword>
<keyword evidence="3" id="KW-1185">Reference proteome</keyword>
<name>A0AAF0TKQ9_SOLVR</name>
<keyword evidence="1" id="KW-1133">Transmembrane helix</keyword>
<proteinExistence type="predicted"/>
<gene>
    <name evidence="2" type="ORF">MTR67_017392</name>
</gene>
<evidence type="ECO:0000313" key="3">
    <source>
        <dbReference type="Proteomes" id="UP001234989"/>
    </source>
</evidence>
<organism evidence="2 3">
    <name type="scientific">Solanum verrucosum</name>
    <dbReference type="NCBI Taxonomy" id="315347"/>
    <lineage>
        <taxon>Eukaryota</taxon>
        <taxon>Viridiplantae</taxon>
        <taxon>Streptophyta</taxon>
        <taxon>Embryophyta</taxon>
        <taxon>Tracheophyta</taxon>
        <taxon>Spermatophyta</taxon>
        <taxon>Magnoliopsida</taxon>
        <taxon>eudicotyledons</taxon>
        <taxon>Gunneridae</taxon>
        <taxon>Pentapetalae</taxon>
        <taxon>asterids</taxon>
        <taxon>lamiids</taxon>
        <taxon>Solanales</taxon>
        <taxon>Solanaceae</taxon>
        <taxon>Solanoideae</taxon>
        <taxon>Solaneae</taxon>
        <taxon>Solanum</taxon>
    </lineage>
</organism>
<dbReference type="EMBL" id="CP133615">
    <property type="protein sequence ID" value="WMV24007.1"/>
    <property type="molecule type" value="Genomic_DNA"/>
</dbReference>
<sequence>MGGGSWINMRAFDWNTGQTILIVLLVMVGSFYSETLFGKNPSLYVPQQEQQQLEKQQQLSIASNSSSLEFTSGNLCCSVVEVMFCLANDRKRKAFRIAFKK</sequence>
<dbReference type="AlphaFoldDB" id="A0AAF0TKQ9"/>
<protein>
    <submittedName>
        <fullName evidence="2">Uncharacterized protein</fullName>
    </submittedName>
</protein>
<evidence type="ECO:0000313" key="2">
    <source>
        <dbReference type="EMBL" id="WMV24007.1"/>
    </source>
</evidence>
<accession>A0AAF0TKQ9</accession>
<evidence type="ECO:0000256" key="1">
    <source>
        <dbReference type="SAM" id="Phobius"/>
    </source>
</evidence>
<dbReference type="Proteomes" id="UP001234989">
    <property type="component" value="Chromosome 4"/>
</dbReference>